<organism evidence="1 2">
    <name type="scientific">Pleurodeles waltl</name>
    <name type="common">Iberian ribbed newt</name>
    <dbReference type="NCBI Taxonomy" id="8319"/>
    <lineage>
        <taxon>Eukaryota</taxon>
        <taxon>Metazoa</taxon>
        <taxon>Chordata</taxon>
        <taxon>Craniata</taxon>
        <taxon>Vertebrata</taxon>
        <taxon>Euteleostomi</taxon>
        <taxon>Amphibia</taxon>
        <taxon>Batrachia</taxon>
        <taxon>Caudata</taxon>
        <taxon>Salamandroidea</taxon>
        <taxon>Salamandridae</taxon>
        <taxon>Pleurodelinae</taxon>
        <taxon>Pleurodeles</taxon>
    </lineage>
</organism>
<evidence type="ECO:0000313" key="2">
    <source>
        <dbReference type="Proteomes" id="UP001066276"/>
    </source>
</evidence>
<dbReference type="AlphaFoldDB" id="A0AAV7WRV5"/>
<reference evidence="1" key="1">
    <citation type="journal article" date="2022" name="bioRxiv">
        <title>Sequencing and chromosome-scale assembly of the giantPleurodeles waltlgenome.</title>
        <authorList>
            <person name="Brown T."/>
            <person name="Elewa A."/>
            <person name="Iarovenko S."/>
            <person name="Subramanian E."/>
            <person name="Araus A.J."/>
            <person name="Petzold A."/>
            <person name="Susuki M."/>
            <person name="Suzuki K.-i.T."/>
            <person name="Hayashi T."/>
            <person name="Toyoda A."/>
            <person name="Oliveira C."/>
            <person name="Osipova E."/>
            <person name="Leigh N.D."/>
            <person name="Simon A."/>
            <person name="Yun M.H."/>
        </authorList>
    </citation>
    <scope>NUCLEOTIDE SEQUENCE</scope>
    <source>
        <strain evidence="1">20211129_DDA</strain>
        <tissue evidence="1">Liver</tissue>
    </source>
</reference>
<evidence type="ECO:0000313" key="1">
    <source>
        <dbReference type="EMBL" id="KAJ1215500.1"/>
    </source>
</evidence>
<dbReference type="Proteomes" id="UP001066276">
    <property type="component" value="Chromosome 1_1"/>
</dbReference>
<keyword evidence="2" id="KW-1185">Reference proteome</keyword>
<sequence>MPCPGPAALSLLRCPRQELERHPPTPHTICIILSGAAPQCSEWGRHREPRHVAHTGGPSHLIRACALTGEDIPPHCQRHPWDLGHVAPIRAGFGIGGED</sequence>
<dbReference type="EMBL" id="JANPWB010000001">
    <property type="protein sequence ID" value="KAJ1215500.1"/>
    <property type="molecule type" value="Genomic_DNA"/>
</dbReference>
<name>A0AAV7WRV5_PLEWA</name>
<accession>A0AAV7WRV5</accession>
<gene>
    <name evidence="1" type="ORF">NDU88_003108</name>
</gene>
<protein>
    <submittedName>
        <fullName evidence="1">Uncharacterized protein</fullName>
    </submittedName>
</protein>
<comment type="caution">
    <text evidence="1">The sequence shown here is derived from an EMBL/GenBank/DDBJ whole genome shotgun (WGS) entry which is preliminary data.</text>
</comment>
<proteinExistence type="predicted"/>